<proteinExistence type="predicted"/>
<sequence length="71" mass="7808">MSDAAELLSRTLSAPLPAEFDRLSEAELAQLDRLLRAAEQRRAERLGAAIDSGLRLIPRLMRPAVKRALGL</sequence>
<protein>
    <submittedName>
        <fullName evidence="1">Uncharacterized protein</fullName>
    </submittedName>
</protein>
<dbReference type="KEGG" id="nah:F5544_20990"/>
<dbReference type="EMBL" id="CP046172">
    <property type="protein sequence ID" value="QIS12061.1"/>
    <property type="molecule type" value="Genomic_DNA"/>
</dbReference>
<dbReference type="AlphaFoldDB" id="A0A6G9YFR7"/>
<reference evidence="1 2" key="1">
    <citation type="journal article" date="2019" name="ACS Chem. Biol.">
        <title>Identification and Mobilization of a Cryptic Antibiotic Biosynthesis Gene Locus from a Human-Pathogenic Nocardia Isolate.</title>
        <authorList>
            <person name="Herisse M."/>
            <person name="Ishida K."/>
            <person name="Porter J.L."/>
            <person name="Howden B."/>
            <person name="Hertweck C."/>
            <person name="Stinear T.P."/>
            <person name="Pidot S.J."/>
        </authorList>
    </citation>
    <scope>NUCLEOTIDE SEQUENCE [LARGE SCALE GENOMIC DNA]</scope>
    <source>
        <strain evidence="1 2">AUSMDU00012717</strain>
    </source>
</reference>
<name>A0A6G9YFR7_9NOCA</name>
<accession>A0A6G9YFR7</accession>
<gene>
    <name evidence="1" type="ORF">F5544_20990</name>
</gene>
<dbReference type="RefSeq" id="WP_167474796.1">
    <property type="nucleotide sequence ID" value="NZ_CP046172.1"/>
</dbReference>
<evidence type="ECO:0000313" key="1">
    <source>
        <dbReference type="EMBL" id="QIS12061.1"/>
    </source>
</evidence>
<keyword evidence="2" id="KW-1185">Reference proteome</keyword>
<organism evidence="1 2">
    <name type="scientific">Nocardia arthritidis</name>
    <dbReference type="NCBI Taxonomy" id="228602"/>
    <lineage>
        <taxon>Bacteria</taxon>
        <taxon>Bacillati</taxon>
        <taxon>Actinomycetota</taxon>
        <taxon>Actinomycetes</taxon>
        <taxon>Mycobacteriales</taxon>
        <taxon>Nocardiaceae</taxon>
        <taxon>Nocardia</taxon>
    </lineage>
</organism>
<evidence type="ECO:0000313" key="2">
    <source>
        <dbReference type="Proteomes" id="UP000503540"/>
    </source>
</evidence>
<dbReference type="Proteomes" id="UP000503540">
    <property type="component" value="Chromosome"/>
</dbReference>